<dbReference type="PROSITE" id="PS50215">
    <property type="entry name" value="ADAM_MEPRO"/>
    <property type="match status" value="1"/>
</dbReference>
<evidence type="ECO:0000256" key="4">
    <source>
        <dbReference type="ARBA" id="ARBA00022723"/>
    </source>
</evidence>
<evidence type="ECO:0000256" key="5">
    <source>
        <dbReference type="ARBA" id="ARBA00022801"/>
    </source>
</evidence>
<dbReference type="InterPro" id="IPR036208">
    <property type="entry name" value="VHL_sf"/>
</dbReference>
<organism evidence="13 14">
    <name type="scientific">Hydra vulgaris</name>
    <name type="common">Hydra</name>
    <name type="synonym">Hydra attenuata</name>
    <dbReference type="NCBI Taxonomy" id="6087"/>
    <lineage>
        <taxon>Eukaryota</taxon>
        <taxon>Metazoa</taxon>
        <taxon>Cnidaria</taxon>
        <taxon>Hydrozoa</taxon>
        <taxon>Hydroidolina</taxon>
        <taxon>Anthoathecata</taxon>
        <taxon>Aplanulata</taxon>
        <taxon>Hydridae</taxon>
        <taxon>Hydra</taxon>
    </lineage>
</organism>
<comment type="subcellular location">
    <subcellularLocation>
        <location evidence="1">Secreted</location>
    </subcellularLocation>
</comment>
<evidence type="ECO:0000256" key="7">
    <source>
        <dbReference type="ARBA" id="ARBA00023049"/>
    </source>
</evidence>
<evidence type="ECO:0000256" key="8">
    <source>
        <dbReference type="ARBA" id="ARBA00023157"/>
    </source>
</evidence>
<dbReference type="InterPro" id="IPR000884">
    <property type="entry name" value="TSP1_rpt"/>
</dbReference>
<dbReference type="Proteomes" id="UP001652625">
    <property type="component" value="Chromosome 12"/>
</dbReference>
<dbReference type="Pfam" id="PF13688">
    <property type="entry name" value="Reprolysin_5"/>
    <property type="match status" value="1"/>
</dbReference>
<feature type="binding site" evidence="10">
    <location>
        <position position="462"/>
    </location>
    <ligand>
        <name>Zn(2+)</name>
        <dbReference type="ChEBI" id="CHEBI:29105"/>
        <note>catalytic</note>
    </ligand>
</feature>
<dbReference type="InterPro" id="IPR001590">
    <property type="entry name" value="Peptidase_M12B"/>
</dbReference>
<evidence type="ECO:0000313" key="14">
    <source>
        <dbReference type="RefSeq" id="XP_065669074.1"/>
    </source>
</evidence>
<comment type="caution">
    <text evidence="10">Lacks conserved residue(s) required for the propagation of feature annotation.</text>
</comment>
<evidence type="ECO:0000256" key="10">
    <source>
        <dbReference type="PROSITE-ProRule" id="PRU00276"/>
    </source>
</evidence>
<evidence type="ECO:0000256" key="2">
    <source>
        <dbReference type="ARBA" id="ARBA00022525"/>
    </source>
</evidence>
<reference evidence="14" key="1">
    <citation type="submission" date="2025-08" db="UniProtKB">
        <authorList>
            <consortium name="RefSeq"/>
        </authorList>
    </citation>
    <scope>IDENTIFICATION</scope>
</reference>
<gene>
    <name evidence="14" type="primary">LOC101238552</name>
</gene>
<dbReference type="PANTHER" id="PTHR13723">
    <property type="entry name" value="ADAMTS A DISINTEGRIN AND METALLOPROTEASE WITH THROMBOSPONDIN MOTIFS PROTEASE"/>
    <property type="match status" value="1"/>
</dbReference>
<keyword evidence="3" id="KW-0645">Protease</keyword>
<dbReference type="PROSITE" id="PS50060">
    <property type="entry name" value="MAM_2"/>
    <property type="match status" value="2"/>
</dbReference>
<dbReference type="InterPro" id="IPR036383">
    <property type="entry name" value="TSP1_rpt_sf"/>
</dbReference>
<keyword evidence="7" id="KW-0482">Metalloprotease</keyword>
<feature type="domain" description="MAM" evidence="11">
    <location>
        <begin position="713"/>
        <end position="876"/>
    </location>
</feature>
<keyword evidence="9" id="KW-0325">Glycoprotein</keyword>
<dbReference type="CDD" id="cd06263">
    <property type="entry name" value="MAM"/>
    <property type="match status" value="2"/>
</dbReference>
<feature type="binding site" evidence="10">
    <location>
        <position position="468"/>
    </location>
    <ligand>
        <name>Zn(2+)</name>
        <dbReference type="ChEBI" id="CHEBI:29105"/>
        <note>catalytic</note>
    </ligand>
</feature>
<keyword evidence="5" id="KW-0378">Hydrolase</keyword>
<dbReference type="Gene3D" id="2.60.120.830">
    <property type="match status" value="1"/>
</dbReference>
<dbReference type="PANTHER" id="PTHR13723:SF281">
    <property type="entry name" value="PAPILIN"/>
    <property type="match status" value="1"/>
</dbReference>
<protein>
    <submittedName>
        <fullName evidence="14">Uncharacterized protein LOC101238552 isoform X5</fullName>
    </submittedName>
</protein>
<feature type="domain" description="Peptidase M12B" evidence="12">
    <location>
        <begin position="319"/>
        <end position="522"/>
    </location>
</feature>
<dbReference type="Pfam" id="PF17771">
    <property type="entry name" value="ADAMTS_CR_2"/>
    <property type="match status" value="1"/>
</dbReference>
<dbReference type="Gene3D" id="3.40.1620.60">
    <property type="match status" value="1"/>
</dbReference>
<dbReference type="InterPro" id="IPR024079">
    <property type="entry name" value="MetalloPept_cat_dom_sf"/>
</dbReference>
<dbReference type="Pfam" id="PF19030">
    <property type="entry name" value="TSP1_ADAMTS"/>
    <property type="match status" value="10"/>
</dbReference>
<evidence type="ECO:0000256" key="6">
    <source>
        <dbReference type="ARBA" id="ARBA00022833"/>
    </source>
</evidence>
<dbReference type="PROSITE" id="PS50092">
    <property type="entry name" value="TSP1"/>
    <property type="match status" value="10"/>
</dbReference>
<evidence type="ECO:0000259" key="11">
    <source>
        <dbReference type="PROSITE" id="PS50060"/>
    </source>
</evidence>
<dbReference type="SUPFAM" id="SSF82895">
    <property type="entry name" value="TSP-1 type 1 repeat"/>
    <property type="match status" value="11"/>
</dbReference>
<evidence type="ECO:0000256" key="3">
    <source>
        <dbReference type="ARBA" id="ARBA00022670"/>
    </source>
</evidence>
<dbReference type="Pfam" id="PF00629">
    <property type="entry name" value="MAM"/>
    <property type="match status" value="2"/>
</dbReference>
<dbReference type="Gene3D" id="3.40.390.10">
    <property type="entry name" value="Collagenase (Catalytic Domain)"/>
    <property type="match status" value="1"/>
</dbReference>
<keyword evidence="13" id="KW-1185">Reference proteome</keyword>
<dbReference type="Pfam" id="PF00090">
    <property type="entry name" value="TSP_1"/>
    <property type="match status" value="1"/>
</dbReference>
<feature type="active site" evidence="10">
    <location>
        <position position="459"/>
    </location>
</feature>
<dbReference type="SUPFAM" id="SSF49468">
    <property type="entry name" value="VHL"/>
    <property type="match status" value="1"/>
</dbReference>
<keyword evidence="2" id="KW-0964">Secreted</keyword>
<evidence type="ECO:0000313" key="13">
    <source>
        <dbReference type="Proteomes" id="UP001652625"/>
    </source>
</evidence>
<keyword evidence="8" id="KW-1015">Disulfide bond</keyword>
<dbReference type="SMART" id="SM00137">
    <property type="entry name" value="MAM"/>
    <property type="match status" value="2"/>
</dbReference>
<dbReference type="InterPro" id="IPR041645">
    <property type="entry name" value="ADAMTS_CR_2"/>
</dbReference>
<evidence type="ECO:0000259" key="12">
    <source>
        <dbReference type="PROSITE" id="PS50215"/>
    </source>
</evidence>
<keyword evidence="4 10" id="KW-0479">Metal-binding</keyword>
<evidence type="ECO:0000256" key="1">
    <source>
        <dbReference type="ARBA" id="ARBA00004613"/>
    </source>
</evidence>
<feature type="domain" description="MAM" evidence="11">
    <location>
        <begin position="1653"/>
        <end position="1807"/>
    </location>
</feature>
<dbReference type="InterPro" id="IPR050439">
    <property type="entry name" value="ADAMTS_ADAMTS-like"/>
</dbReference>
<dbReference type="Gene3D" id="2.20.100.10">
    <property type="entry name" value="Thrombospondin type-1 (TSP1) repeat"/>
    <property type="match status" value="11"/>
</dbReference>
<evidence type="ECO:0000256" key="9">
    <source>
        <dbReference type="ARBA" id="ARBA00023180"/>
    </source>
</evidence>
<feature type="binding site" evidence="10">
    <location>
        <position position="458"/>
    </location>
    <ligand>
        <name>Zn(2+)</name>
        <dbReference type="ChEBI" id="CHEBI:29105"/>
        <note>catalytic</note>
    </ligand>
</feature>
<keyword evidence="6 10" id="KW-0862">Zinc</keyword>
<name>A0ABM4D475_HYDVU</name>
<dbReference type="InterPro" id="IPR013320">
    <property type="entry name" value="ConA-like_dom_sf"/>
</dbReference>
<dbReference type="SUPFAM" id="SSF55486">
    <property type="entry name" value="Metalloproteases ('zincins'), catalytic domain"/>
    <property type="match status" value="1"/>
</dbReference>
<sequence>MFWIIEWNKKTQLNAMKFCFVNALVFLVFFKKEVDSSQEYRSIKLPLENRDFTDLEQQVEIILPIELFGESLLGLPAGSKVFQISAFGNFYNISVQPQIYFEGVPVQYLSSNNILEQTILVNQTCFYSGPSDGNLLIVLSYCDGLEGFIKAPSDEFFIQPIKTDVPINLLMPRRHIVYRAKDVNINISDSELLFEETSHASHVKTNWGKVSRFRRNGYECFLDFINRSGRRVQLLYFDSYGKELPFMTILVNEKRGVNTFHGTKWLVKDEKTGQVLLIDGKKSYTARQGSRRVSLVITTPTGMTFEDVLEKDGAKIPDYFAEVIVVADQSLTKFHGKNALEKYILTMFNIADIVFKDKSFGIRLNMHLVKIVIIEDQQSSFVIYTKNPSRSLTSACKFVATLDSPGGNYFKDFDFAIVLTREDFGPSGYARLHSMCVKGSSCALVKDEGLTSAFIIAHEVGHLLSLDHDGEGESAKCGGETARGSLMAPIIVARYDRFHWSTCSSEVLKENIEYFQCLIEKPEKPQVFKFHDGLPGKMYTLDDQCQFNFNRQYSLCRSFKFDPCQMLWCSEPDKPSYCKTMRSPALDGSICNEGKHCLKGQCVNDVNSSTTVQPVVNGNWASWESWSVCSRSCGVGIRVRARDCSNPRPGPKGTLCSGGSFEYEPCNTETCFVTKSFNALRRELCEAITEKSGWTLYADAPFQKRLQFQKENLNCSFESGFCNWVNYNRSKLVWQSHKGATPSFGTGPDFDHTTKNEKGTYLYMEASSARNESKNEGDTARLVGPVVKIPRLCFTMHYNMFGKDMGQLKIGIMYQNSSEVVLWNKTGNIGKEWQRAEVSIESVNNYRVFIEAVRGIHWSSDIAVDDLAGNSGLCQAEEKARNPCTQSCRSRDGRSFKMNVNVADGLTCVDGRNHDICFNGQCLPFGCDNKFNSTLKIDNCGICNGSSSSCVKVKGVKEVLPKDDYEIIQMLPKGVTFVNIVVNYSRVYYFGLKKPDSIGASLSTNYEDFIVMGGTTFQFLKENGLQKIFTSGPTLEVLLLVVYTAAQQSEDKIRLNYEFFQPNDAQSYEFILVGWTACSKTCGIGQQQSIQTCKSSSGRIVNLSYCEFLKKQVYVKTCYRDPCPDRYQWLTHEWSICSKTCGEGFRTRNVSCIKNDRNVYYPNDKCMLPPPFNLEKCNLGVCPSVFSWVADQWSSCTVTCGGGVKTRNVSCTDKVTNLTHSAEKCVQPQLETVEPCNEFDCDAFIWEVRMEGKCSETCGGGLKARIVYCVNIRSKNVVPNSYCSGPSPPRVVPCNEHMCPEYLWQVHNISLCSVTCSLGVIQKEVHCVDKQTNKKVTSEHCKVKKPNDVEECNTRPCDKYQWFTHEWSICSKTCGEGFRTRNVSCIKNDHIAYYPNGLCVLPPPLSLEKCNLRACPSIFSWVADRWSSCTVTCGGGVKTRNVSCTDKVTNLTHSAEKCVQQPQPETVKPCNEFECDSFVWELKVEGQCTKTCGGGLKARIVYCVNIRSKNIVPNSYCSGPSPPVVVQCNEHMCPEYLWQVHNNSLCSVTCGLGVIQKEVHCVDKQTNKKVTNEYCKAKKPNDVEECNIRPCDNFVIKYGDWQACSTICGLGYQKRLYSCTNNNIEVHLDFCNISNVTVERSCQVSVCGAPEHLHCDFDEQNFCNWFNEQSDQFDWIISNKTPFSNASLLGYQADEKHSGLFAFIEFSNMRHSTDKAVLVSPAIQQNGGCFILWYYMTGPNVGYLKVYVTFQYDRKLVFFKEGQQGNEWKRGEVSIEPSQNPIKFIIEASVGEIAVDDIFFYTEKCQDISFPSPKVEESCKDASPYCTHPEKRIYCLDSSVYRTLCCKTCAEFL</sequence>
<dbReference type="RefSeq" id="XP_065669074.1">
    <property type="nucleotide sequence ID" value="XM_065813002.1"/>
</dbReference>
<proteinExistence type="predicted"/>
<dbReference type="SUPFAM" id="SSF49899">
    <property type="entry name" value="Concanavalin A-like lectins/glucanases"/>
    <property type="match status" value="2"/>
</dbReference>
<dbReference type="Gene3D" id="2.60.40.780">
    <property type="entry name" value="von Hippel-Lindau disease tumour suppressor, beta domain"/>
    <property type="match status" value="1"/>
</dbReference>
<dbReference type="GeneID" id="101238552"/>
<dbReference type="Gene3D" id="2.60.120.200">
    <property type="match status" value="2"/>
</dbReference>
<dbReference type="InterPro" id="IPR037140">
    <property type="entry name" value="VHL_beta_dom_sf"/>
</dbReference>
<dbReference type="InterPro" id="IPR000998">
    <property type="entry name" value="MAM_dom"/>
</dbReference>
<accession>A0ABM4D475</accession>
<dbReference type="SMART" id="SM00209">
    <property type="entry name" value="TSP1"/>
    <property type="match status" value="11"/>
</dbReference>